<name>A0A4Q1JQR6_9BACT</name>
<evidence type="ECO:0000313" key="1">
    <source>
        <dbReference type="EMBL" id="RXQ96621.1"/>
    </source>
</evidence>
<dbReference type="OrthoDB" id="7057360at2"/>
<comment type="caution">
    <text evidence="1">The sequence shown here is derived from an EMBL/GenBank/DDBJ whole genome shotgun (WGS) entry which is preliminary data.</text>
</comment>
<dbReference type="RefSeq" id="WP_129252816.1">
    <property type="nucleotide sequence ID" value="NZ_SAXA01000002.1"/>
</dbReference>
<proteinExistence type="predicted"/>
<sequence>MNEISRNIAIVTEIENSVKYLRNGLAEIQKITAANNFYDPPLIYLSGGFERLFKSMLCLNFKEVNGRLPRTNEIWNRKNGHNIDFLKDKIEGICIPIDLPFAKDDYKIITSDKTIKEICEVLTAYGSRARYFNLDIILGNEQKFDAKNKWEKIEDSLLKEYYGEKKFYRMFKKTNSLEVIYEKTSELLVSKLEVFLRAITRQFIFGNFSSESNQYVFSIESFTDIDDNQIGKTDYRQLQNHEFIKREPVIDSSLISIIKEKFRSLL</sequence>
<accession>A0A4Q1JQR6</accession>
<organism evidence="1 2">
    <name type="scientific">Ancylomarina salipaludis</name>
    <dbReference type="NCBI Taxonomy" id="2501299"/>
    <lineage>
        <taxon>Bacteria</taxon>
        <taxon>Pseudomonadati</taxon>
        <taxon>Bacteroidota</taxon>
        <taxon>Bacteroidia</taxon>
        <taxon>Marinilabiliales</taxon>
        <taxon>Marinifilaceae</taxon>
        <taxon>Ancylomarina</taxon>
    </lineage>
</organism>
<dbReference type="Proteomes" id="UP000289703">
    <property type="component" value="Unassembled WGS sequence"/>
</dbReference>
<evidence type="ECO:0000313" key="2">
    <source>
        <dbReference type="Proteomes" id="UP000289703"/>
    </source>
</evidence>
<protein>
    <submittedName>
        <fullName evidence="1">Uncharacterized protein</fullName>
    </submittedName>
</protein>
<keyword evidence="2" id="KW-1185">Reference proteome</keyword>
<dbReference type="EMBL" id="SAXA01000002">
    <property type="protein sequence ID" value="RXQ96621.1"/>
    <property type="molecule type" value="Genomic_DNA"/>
</dbReference>
<dbReference type="AlphaFoldDB" id="A0A4Q1JQR6"/>
<reference evidence="1 2" key="1">
    <citation type="submission" date="2019-01" db="EMBL/GenBank/DDBJ databases">
        <title>Ancylomarina salipaludis sp. nov., isolated from a salt marsh.</title>
        <authorList>
            <person name="Yoon J.-H."/>
        </authorList>
    </citation>
    <scope>NUCLEOTIDE SEQUENCE [LARGE SCALE GENOMIC DNA]</scope>
    <source>
        <strain evidence="1 2">SHSM-M15</strain>
    </source>
</reference>
<gene>
    <name evidence="1" type="ORF">EO244_03065</name>
</gene>